<sequence length="148" mass="17360">MHTISFIYRIDKTNQTYFGKYLTENISDNHDGLDTIIRPKLTYGLNKHRRLNNKNKLKQSIFIGVLSYSNAWLDFSSEREIRCFDFLYEQYKTKEGVEVEDYWVNGQLLSDVEKNNNSRLPVAGETAKTTYTNEDNPKETFVELLTSI</sequence>
<protein>
    <submittedName>
        <fullName evidence="1">Uncharacterized protein</fullName>
    </submittedName>
</protein>
<reference evidence="1" key="1">
    <citation type="journal article" date="2020" name="Nature">
        <title>Giant virus diversity and host interactions through global metagenomics.</title>
        <authorList>
            <person name="Schulz F."/>
            <person name="Roux S."/>
            <person name="Paez-Espino D."/>
            <person name="Jungbluth S."/>
            <person name="Walsh D.A."/>
            <person name="Denef V.J."/>
            <person name="McMahon K.D."/>
            <person name="Konstantinidis K.T."/>
            <person name="Eloe-Fadrosh E.A."/>
            <person name="Kyrpides N.C."/>
            <person name="Woyke T."/>
        </authorList>
    </citation>
    <scope>NUCLEOTIDE SEQUENCE</scope>
    <source>
        <strain evidence="1">GVMAG-M-3300023179-132</strain>
    </source>
</reference>
<dbReference type="EMBL" id="MN739736">
    <property type="protein sequence ID" value="QHT24036.1"/>
    <property type="molecule type" value="Genomic_DNA"/>
</dbReference>
<accession>A0A6C0E4G7</accession>
<name>A0A6C0E4G7_9ZZZZ</name>
<proteinExistence type="predicted"/>
<dbReference type="AlphaFoldDB" id="A0A6C0E4G7"/>
<organism evidence="1">
    <name type="scientific">viral metagenome</name>
    <dbReference type="NCBI Taxonomy" id="1070528"/>
    <lineage>
        <taxon>unclassified sequences</taxon>
        <taxon>metagenomes</taxon>
        <taxon>organismal metagenomes</taxon>
    </lineage>
</organism>
<evidence type="ECO:0000313" key="1">
    <source>
        <dbReference type="EMBL" id="QHT24036.1"/>
    </source>
</evidence>